<name>A0ABP6L7J3_9ACTN</name>
<feature type="region of interest" description="Disordered" evidence="1">
    <location>
        <begin position="18"/>
        <end position="87"/>
    </location>
</feature>
<accession>A0ABP6L7J3</accession>
<dbReference type="Proteomes" id="UP001501532">
    <property type="component" value="Unassembled WGS sequence"/>
</dbReference>
<comment type="caution">
    <text evidence="2">The sequence shown here is derived from an EMBL/GenBank/DDBJ whole genome shotgun (WGS) entry which is preliminary data.</text>
</comment>
<dbReference type="EMBL" id="BAAAUF010000010">
    <property type="protein sequence ID" value="GAA3031007.1"/>
    <property type="molecule type" value="Genomic_DNA"/>
</dbReference>
<gene>
    <name evidence="2" type="ORF">GCM10010448_11230</name>
</gene>
<sequence length="87" mass="9530">MKPSRDMDIIRTIFLMAAPGYDADHPDCTSIAQRRRAEREAAPGDSHPGTQPPAVPDVPEDDSPLGNETSTRRFLRRPSSEELSAIG</sequence>
<protein>
    <submittedName>
        <fullName evidence="2">Uncharacterized protein</fullName>
    </submittedName>
</protein>
<reference evidence="3" key="1">
    <citation type="journal article" date="2019" name="Int. J. Syst. Evol. Microbiol.">
        <title>The Global Catalogue of Microorganisms (GCM) 10K type strain sequencing project: providing services to taxonomists for standard genome sequencing and annotation.</title>
        <authorList>
            <consortium name="The Broad Institute Genomics Platform"/>
            <consortium name="The Broad Institute Genome Sequencing Center for Infectious Disease"/>
            <person name="Wu L."/>
            <person name="Ma J."/>
        </authorList>
    </citation>
    <scope>NUCLEOTIDE SEQUENCE [LARGE SCALE GENOMIC DNA]</scope>
    <source>
        <strain evidence="3">JCM 9091</strain>
    </source>
</reference>
<proteinExistence type="predicted"/>
<keyword evidence="3" id="KW-1185">Reference proteome</keyword>
<evidence type="ECO:0000313" key="2">
    <source>
        <dbReference type="EMBL" id="GAA3031007.1"/>
    </source>
</evidence>
<evidence type="ECO:0000256" key="1">
    <source>
        <dbReference type="SAM" id="MobiDB-lite"/>
    </source>
</evidence>
<organism evidence="2 3">
    <name type="scientific">Streptomyces glomeratus</name>
    <dbReference type="NCBI Taxonomy" id="284452"/>
    <lineage>
        <taxon>Bacteria</taxon>
        <taxon>Bacillati</taxon>
        <taxon>Actinomycetota</taxon>
        <taxon>Actinomycetes</taxon>
        <taxon>Kitasatosporales</taxon>
        <taxon>Streptomycetaceae</taxon>
        <taxon>Streptomyces</taxon>
    </lineage>
</organism>
<evidence type="ECO:0000313" key="3">
    <source>
        <dbReference type="Proteomes" id="UP001501532"/>
    </source>
</evidence>